<protein>
    <recommendedName>
        <fullName evidence="3">TadE-like protein</fullName>
    </recommendedName>
</protein>
<organism evidence="1 2">
    <name type="scientific">Terrimesophilobacter mesophilus</name>
    <dbReference type="NCBI Taxonomy" id="433647"/>
    <lineage>
        <taxon>Bacteria</taxon>
        <taxon>Bacillati</taxon>
        <taxon>Actinomycetota</taxon>
        <taxon>Actinomycetes</taxon>
        <taxon>Micrococcales</taxon>
        <taxon>Microbacteriaceae</taxon>
        <taxon>Terrimesophilobacter</taxon>
    </lineage>
</organism>
<dbReference type="OrthoDB" id="4481209at2"/>
<keyword evidence="2" id="KW-1185">Reference proteome</keyword>
<evidence type="ECO:0008006" key="3">
    <source>
        <dbReference type="Google" id="ProtNLM"/>
    </source>
</evidence>
<dbReference type="EMBL" id="SOFI01000003">
    <property type="protein sequence ID" value="TFB80252.1"/>
    <property type="molecule type" value="Genomic_DNA"/>
</dbReference>
<accession>A0A4R8VDN0</accession>
<dbReference type="Proteomes" id="UP000298488">
    <property type="component" value="Unassembled WGS sequence"/>
</dbReference>
<gene>
    <name evidence="1" type="ORF">E3N84_09555</name>
</gene>
<dbReference type="RefSeq" id="WP_104096116.1">
    <property type="nucleotide sequence ID" value="NZ_JACHBP010000001.1"/>
</dbReference>
<evidence type="ECO:0000313" key="1">
    <source>
        <dbReference type="EMBL" id="TFB80252.1"/>
    </source>
</evidence>
<name>A0A4R8VDN0_9MICO</name>
<dbReference type="InterPro" id="IPR049790">
    <property type="entry name" value="Rv3655c/TadE"/>
</dbReference>
<dbReference type="AlphaFoldDB" id="A0A4R8VDN0"/>
<reference evidence="1 2" key="1">
    <citation type="submission" date="2019-03" db="EMBL/GenBank/DDBJ databases">
        <title>Genomics of glacier-inhabiting Cryobacterium strains.</title>
        <authorList>
            <person name="Liu Q."/>
            <person name="Xin Y.-H."/>
        </authorList>
    </citation>
    <scope>NUCLEOTIDE SEQUENCE [LARGE SCALE GENOMIC DNA]</scope>
    <source>
        <strain evidence="1 2">CGMCC 1.10440</strain>
    </source>
</reference>
<comment type="caution">
    <text evidence="1">The sequence shown here is derived from an EMBL/GenBank/DDBJ whole genome shotgun (WGS) entry which is preliminary data.</text>
</comment>
<dbReference type="NCBIfam" id="NF041390">
    <property type="entry name" value="TadE_Rv3655c"/>
    <property type="match status" value="1"/>
</dbReference>
<evidence type="ECO:0000313" key="2">
    <source>
        <dbReference type="Proteomes" id="UP000298488"/>
    </source>
</evidence>
<proteinExistence type="predicted"/>
<sequence>MLRDQRGSVTAEFAAVVPAVMIVLALCLGGLQLSTRQLRVQDAAALAARSAARGTSFDVAALVAGAAMQIERRGNLVCAVVTVPGTPLAGILGAVEVSASSCALAGGG</sequence>